<accession>A0A8H3IPZ7</accession>
<organism evidence="2 3">
    <name type="scientific">Alectoria fallacina</name>
    <dbReference type="NCBI Taxonomy" id="1903189"/>
    <lineage>
        <taxon>Eukaryota</taxon>
        <taxon>Fungi</taxon>
        <taxon>Dikarya</taxon>
        <taxon>Ascomycota</taxon>
        <taxon>Pezizomycotina</taxon>
        <taxon>Lecanoromycetes</taxon>
        <taxon>OSLEUM clade</taxon>
        <taxon>Lecanoromycetidae</taxon>
        <taxon>Lecanorales</taxon>
        <taxon>Lecanorineae</taxon>
        <taxon>Parmeliaceae</taxon>
        <taxon>Alectoria</taxon>
    </lineage>
</organism>
<protein>
    <submittedName>
        <fullName evidence="2">Uncharacterized protein</fullName>
    </submittedName>
</protein>
<name>A0A8H3IPZ7_9LECA</name>
<reference evidence="2" key="1">
    <citation type="submission" date="2021-03" db="EMBL/GenBank/DDBJ databases">
        <authorList>
            <person name="Tagirdzhanova G."/>
        </authorList>
    </citation>
    <scope>NUCLEOTIDE SEQUENCE</scope>
</reference>
<evidence type="ECO:0000313" key="2">
    <source>
        <dbReference type="EMBL" id="CAF9921714.1"/>
    </source>
</evidence>
<evidence type="ECO:0000313" key="3">
    <source>
        <dbReference type="Proteomes" id="UP000664203"/>
    </source>
</evidence>
<feature type="compositionally biased region" description="Basic and acidic residues" evidence="1">
    <location>
        <begin position="147"/>
        <end position="166"/>
    </location>
</feature>
<dbReference type="EMBL" id="CAJPDR010000148">
    <property type="protein sequence ID" value="CAF9921714.1"/>
    <property type="molecule type" value="Genomic_DNA"/>
</dbReference>
<feature type="region of interest" description="Disordered" evidence="1">
    <location>
        <begin position="136"/>
        <end position="166"/>
    </location>
</feature>
<gene>
    <name evidence="2" type="ORF">ALECFALPRED_001865</name>
</gene>
<evidence type="ECO:0000256" key="1">
    <source>
        <dbReference type="SAM" id="MobiDB-lite"/>
    </source>
</evidence>
<dbReference type="OrthoDB" id="4400964at2759"/>
<dbReference type="AlphaFoldDB" id="A0A8H3IPZ7"/>
<comment type="caution">
    <text evidence="2">The sequence shown here is derived from an EMBL/GenBank/DDBJ whole genome shotgun (WGS) entry which is preliminary data.</text>
</comment>
<dbReference type="Proteomes" id="UP000664203">
    <property type="component" value="Unassembled WGS sequence"/>
</dbReference>
<sequence length="166" mass="19366">MFNTFRSSGMPNYEIAWPRWTTEEIIVAVFFCSRGIEVPDVANLIEYKLHRRPRRREGFKSQMDKINLEELRNGRRRLCINYMADWDMAAVDDFIIRQTDDTDLLRRLLWFGNEHIPLLETVRPITTSLDTSFADSTMASVPRHTSKRDPGPGRYATREGQVDPAT</sequence>
<proteinExistence type="predicted"/>
<keyword evidence="3" id="KW-1185">Reference proteome</keyword>